<dbReference type="PROSITE" id="PS51304">
    <property type="entry name" value="GALECTIN"/>
    <property type="match status" value="1"/>
</dbReference>
<dbReference type="Pfam" id="PF00337">
    <property type="entry name" value="Gal-bind_lectin"/>
    <property type="match status" value="1"/>
</dbReference>
<reference evidence="4" key="2">
    <citation type="journal article" date="2015" name="Fish Shellfish Immunol.">
        <title>Early steps in the European eel (Anguilla anguilla)-Vibrio vulnificus interaction in the gills: Role of the RtxA13 toxin.</title>
        <authorList>
            <person name="Callol A."/>
            <person name="Pajuelo D."/>
            <person name="Ebbesson L."/>
            <person name="Teles M."/>
            <person name="MacKenzie S."/>
            <person name="Amaro C."/>
        </authorList>
    </citation>
    <scope>NUCLEOTIDE SEQUENCE</scope>
</reference>
<dbReference type="SMART" id="SM00908">
    <property type="entry name" value="Gal-bind_lectin"/>
    <property type="match status" value="1"/>
</dbReference>
<protein>
    <recommendedName>
        <fullName evidence="2">Galectin</fullName>
    </recommendedName>
</protein>
<dbReference type="GO" id="GO:0043236">
    <property type="term" value="F:laminin binding"/>
    <property type="evidence" value="ECO:0007669"/>
    <property type="project" value="TreeGrafter"/>
</dbReference>
<dbReference type="EMBL" id="GBXM01022134">
    <property type="protein sequence ID" value="JAH86443.1"/>
    <property type="molecule type" value="Transcribed_RNA"/>
</dbReference>
<sequence length="115" mass="13478">MLHQDEELKIVPFKPGMELMFKGVPTAWCERFSINVGHSLGNVALHFDARFDYGADKRVFVLNTRKNGHWQEEVRDWNFPFQRGQQFKVTITFADDKFYINLHNGYVVQFPKPSG</sequence>
<dbReference type="PANTHER" id="PTHR11346:SF97">
    <property type="entry name" value="GALECTIN-1"/>
    <property type="match status" value="1"/>
</dbReference>
<dbReference type="InterPro" id="IPR013320">
    <property type="entry name" value="ConA-like_dom_sf"/>
</dbReference>
<dbReference type="InterPro" id="IPR044156">
    <property type="entry name" value="Galectin-like"/>
</dbReference>
<evidence type="ECO:0000256" key="2">
    <source>
        <dbReference type="RuleBase" id="RU102079"/>
    </source>
</evidence>
<evidence type="ECO:0000256" key="1">
    <source>
        <dbReference type="ARBA" id="ARBA00022734"/>
    </source>
</evidence>
<dbReference type="PANTHER" id="PTHR11346">
    <property type="entry name" value="GALECTIN"/>
    <property type="match status" value="1"/>
</dbReference>
<dbReference type="GO" id="GO:0005615">
    <property type="term" value="C:extracellular space"/>
    <property type="evidence" value="ECO:0007669"/>
    <property type="project" value="TreeGrafter"/>
</dbReference>
<evidence type="ECO:0000259" key="3">
    <source>
        <dbReference type="PROSITE" id="PS51304"/>
    </source>
</evidence>
<dbReference type="Gene3D" id="2.60.120.200">
    <property type="match status" value="1"/>
</dbReference>
<keyword evidence="1 2" id="KW-0430">Lectin</keyword>
<name>A0A0E9WAC7_ANGAN</name>
<feature type="domain" description="Galectin" evidence="3">
    <location>
        <begin position="5"/>
        <end position="115"/>
    </location>
</feature>
<reference evidence="4" key="1">
    <citation type="submission" date="2014-11" db="EMBL/GenBank/DDBJ databases">
        <authorList>
            <person name="Amaro Gonzalez C."/>
        </authorList>
    </citation>
    <scope>NUCLEOTIDE SEQUENCE</scope>
</reference>
<dbReference type="CDD" id="cd00070">
    <property type="entry name" value="GLECT"/>
    <property type="match status" value="1"/>
</dbReference>
<dbReference type="SUPFAM" id="SSF49899">
    <property type="entry name" value="Concanavalin A-like lectins/glucanases"/>
    <property type="match status" value="1"/>
</dbReference>
<dbReference type="InterPro" id="IPR001079">
    <property type="entry name" value="Galectin_CRD"/>
</dbReference>
<organism evidence="4">
    <name type="scientific">Anguilla anguilla</name>
    <name type="common">European freshwater eel</name>
    <name type="synonym">Muraena anguilla</name>
    <dbReference type="NCBI Taxonomy" id="7936"/>
    <lineage>
        <taxon>Eukaryota</taxon>
        <taxon>Metazoa</taxon>
        <taxon>Chordata</taxon>
        <taxon>Craniata</taxon>
        <taxon>Vertebrata</taxon>
        <taxon>Euteleostomi</taxon>
        <taxon>Actinopterygii</taxon>
        <taxon>Neopterygii</taxon>
        <taxon>Teleostei</taxon>
        <taxon>Anguilliformes</taxon>
        <taxon>Anguillidae</taxon>
        <taxon>Anguilla</taxon>
    </lineage>
</organism>
<dbReference type="GO" id="GO:0030246">
    <property type="term" value="F:carbohydrate binding"/>
    <property type="evidence" value="ECO:0007669"/>
    <property type="project" value="UniProtKB-UniRule"/>
</dbReference>
<dbReference type="GO" id="GO:0016936">
    <property type="term" value="F:galactoside binding"/>
    <property type="evidence" value="ECO:0007669"/>
    <property type="project" value="TreeGrafter"/>
</dbReference>
<evidence type="ECO:0000313" key="4">
    <source>
        <dbReference type="EMBL" id="JAH86443.1"/>
    </source>
</evidence>
<dbReference type="AlphaFoldDB" id="A0A0E9WAC7"/>
<proteinExistence type="predicted"/>
<dbReference type="SMART" id="SM00276">
    <property type="entry name" value="GLECT"/>
    <property type="match status" value="1"/>
</dbReference>
<accession>A0A0E9WAC7</accession>